<comment type="caution">
    <text evidence="12">The sequence shown here is derived from an EMBL/GenBank/DDBJ whole genome shotgun (WGS) entry which is preliminary data.</text>
</comment>
<keyword evidence="4 7" id="KW-0378">Hydrolase</keyword>
<feature type="domain" description="Glycoside hydrolase family 20 catalytic" evidence="10">
    <location>
        <begin position="217"/>
        <end position="558"/>
    </location>
</feature>
<evidence type="ECO:0000313" key="13">
    <source>
        <dbReference type="Proteomes" id="UP000266239"/>
    </source>
</evidence>
<dbReference type="PANTHER" id="PTHR22600">
    <property type="entry name" value="BETA-HEXOSAMINIDASE"/>
    <property type="match status" value="1"/>
</dbReference>
<dbReference type="InterPro" id="IPR025705">
    <property type="entry name" value="Beta_hexosaminidase_sua/sub"/>
</dbReference>
<evidence type="ECO:0000256" key="2">
    <source>
        <dbReference type="ARBA" id="ARBA00006285"/>
    </source>
</evidence>
<dbReference type="Gene3D" id="3.20.20.80">
    <property type="entry name" value="Glycosidases"/>
    <property type="match status" value="1"/>
</dbReference>
<sequence length="602" mass="66886">MQFTKVATTLGTHSSICFVHLTMKAAFLIASLAAVATADVRQHRYTCVKNNCKLQPLTSNNVAGTTSLAICELTCGGQGSLWPQPDSVSVGTETVAISTESANHRIVFNGKASYDSSPLVSSFKTNFHQALRYKGAQGNGKDIEITANIKSASEVLDLNTDESYDLSVDGIKVTINAATVFGYRNALTTLAQLTEFDEFSNTVRLVTKVTIKDSPAYKNRGITIDTSRNFYSVESLKRIIRTMGGNKLNTFHWHVSDTNSYPFQSKVFPNITNYGASTAKQIYTHDEIRDIVKYAKGFGVRVVPELDAPAHVGAGWEWGPDAGLGELVLCYGANPWFDSCVQPPCGQLNPLNDNVYKILEGLHNEWLSLFDSDVFHMGGDEVHVGCWNQSAAVYPFVKDRNDPKSFFHLWGEFQVRSAKVIEKAQKKVMLWSSDLTTPDFYKYLPANNTIVHIWSDYAGGDTKRLTDAGYEVVSTFWDAHYLDCGFGGWVAKNNGWGNPYKTWQVIYDTDVAPNVTAANKKLVLGAQVALWSEMADTVSADFKIWPRASALAERLWSNPKTTWKDAMSRYRTHRDRLVAEGVNIAPIHPEWCRQNPTECTLV</sequence>
<keyword evidence="6 7" id="KW-0326">Glycosidase</keyword>
<name>A0A397AA94_APHAT</name>
<accession>A0A397AA94</accession>
<comment type="catalytic activity">
    <reaction evidence="1 7">
        <text>Hydrolysis of terminal non-reducing N-acetyl-D-hexosamine residues in N-acetyl-beta-D-hexosaminides.</text>
        <dbReference type="EC" id="3.2.1.52"/>
    </reaction>
</comment>
<dbReference type="InterPro" id="IPR017853">
    <property type="entry name" value="GH"/>
</dbReference>
<dbReference type="EMBL" id="QUTA01008733">
    <property type="protein sequence ID" value="RHY02798.1"/>
    <property type="molecule type" value="Genomic_DNA"/>
</dbReference>
<evidence type="ECO:0000313" key="12">
    <source>
        <dbReference type="EMBL" id="RHY02798.1"/>
    </source>
</evidence>
<dbReference type="SUPFAM" id="SSF51445">
    <property type="entry name" value="(Trans)glycosidases"/>
    <property type="match status" value="1"/>
</dbReference>
<feature type="chain" id="PRO_5017385474" description="Beta-hexosaminidase" evidence="9">
    <location>
        <begin position="39"/>
        <end position="602"/>
    </location>
</feature>
<evidence type="ECO:0000256" key="4">
    <source>
        <dbReference type="ARBA" id="ARBA00022801"/>
    </source>
</evidence>
<gene>
    <name evidence="12" type="ORF">DYB25_010838</name>
</gene>
<feature type="signal peptide" evidence="9">
    <location>
        <begin position="1"/>
        <end position="38"/>
    </location>
</feature>
<evidence type="ECO:0000259" key="10">
    <source>
        <dbReference type="Pfam" id="PF00728"/>
    </source>
</evidence>
<dbReference type="PRINTS" id="PR00738">
    <property type="entry name" value="GLHYDRLASE20"/>
</dbReference>
<dbReference type="VEuPathDB" id="FungiDB:H257_18183"/>
<feature type="active site" description="Proton donor" evidence="8">
    <location>
        <position position="381"/>
    </location>
</feature>
<dbReference type="InterPro" id="IPR015883">
    <property type="entry name" value="Glyco_hydro_20_cat"/>
</dbReference>
<reference evidence="12 13" key="1">
    <citation type="submission" date="2018-08" db="EMBL/GenBank/DDBJ databases">
        <title>Aphanomyces genome sequencing and annotation.</title>
        <authorList>
            <person name="Minardi D."/>
            <person name="Oidtmann B."/>
            <person name="Van Der Giezen M."/>
            <person name="Studholme D.J."/>
        </authorList>
    </citation>
    <scope>NUCLEOTIDE SEQUENCE [LARGE SCALE GENOMIC DNA]</scope>
    <source>
        <strain evidence="12 13">Yx</strain>
    </source>
</reference>
<dbReference type="PIRSF" id="PIRSF001093">
    <property type="entry name" value="B-hxosamndse_ab_euk"/>
    <property type="match status" value="1"/>
</dbReference>
<evidence type="ECO:0000256" key="8">
    <source>
        <dbReference type="PIRSR" id="PIRSR001093-1"/>
    </source>
</evidence>
<evidence type="ECO:0000256" key="3">
    <source>
        <dbReference type="ARBA" id="ARBA00022729"/>
    </source>
</evidence>
<dbReference type="GO" id="GO:0005886">
    <property type="term" value="C:plasma membrane"/>
    <property type="evidence" value="ECO:0007669"/>
    <property type="project" value="TreeGrafter"/>
</dbReference>
<dbReference type="Proteomes" id="UP000266239">
    <property type="component" value="Unassembled WGS sequence"/>
</dbReference>
<keyword evidence="5" id="KW-0325">Glycoprotein</keyword>
<dbReference type="AlphaFoldDB" id="A0A397AA94"/>
<dbReference type="Gene3D" id="3.30.379.10">
    <property type="entry name" value="Chitobiase/beta-hexosaminidase domain 2-like"/>
    <property type="match status" value="1"/>
</dbReference>
<keyword evidence="3 9" id="KW-0732">Signal</keyword>
<evidence type="ECO:0000256" key="1">
    <source>
        <dbReference type="ARBA" id="ARBA00001231"/>
    </source>
</evidence>
<dbReference type="InterPro" id="IPR029019">
    <property type="entry name" value="HEX_eukaryotic_N"/>
</dbReference>
<dbReference type="EC" id="3.2.1.52" evidence="7"/>
<dbReference type="InterPro" id="IPR029018">
    <property type="entry name" value="Hex-like_dom2"/>
</dbReference>
<evidence type="ECO:0000259" key="11">
    <source>
        <dbReference type="Pfam" id="PF14845"/>
    </source>
</evidence>
<comment type="similarity">
    <text evidence="2 7">Belongs to the glycosyl hydrolase 20 family.</text>
</comment>
<dbReference type="GO" id="GO:0016231">
    <property type="term" value="F:beta-N-acetylglucosaminidase activity"/>
    <property type="evidence" value="ECO:0007669"/>
    <property type="project" value="TreeGrafter"/>
</dbReference>
<evidence type="ECO:0000256" key="6">
    <source>
        <dbReference type="ARBA" id="ARBA00023295"/>
    </source>
</evidence>
<organism evidence="12 13">
    <name type="scientific">Aphanomyces astaci</name>
    <name type="common">Crayfish plague agent</name>
    <dbReference type="NCBI Taxonomy" id="112090"/>
    <lineage>
        <taxon>Eukaryota</taxon>
        <taxon>Sar</taxon>
        <taxon>Stramenopiles</taxon>
        <taxon>Oomycota</taxon>
        <taxon>Saprolegniomycetes</taxon>
        <taxon>Saprolegniales</taxon>
        <taxon>Verrucalvaceae</taxon>
        <taxon>Aphanomyces</taxon>
    </lineage>
</organism>
<feature type="domain" description="Beta-hexosaminidase eukaryotic type N-terminal" evidence="11">
    <location>
        <begin position="82"/>
        <end position="193"/>
    </location>
</feature>
<dbReference type="SUPFAM" id="SSF55545">
    <property type="entry name" value="beta-N-acetylhexosaminidase-like domain"/>
    <property type="match status" value="1"/>
</dbReference>
<proteinExistence type="inferred from homology"/>
<protein>
    <recommendedName>
        <fullName evidence="7">Beta-hexosaminidase</fullName>
        <ecNumber evidence="7">3.2.1.52</ecNumber>
    </recommendedName>
</protein>
<dbReference type="GO" id="GO:0005975">
    <property type="term" value="P:carbohydrate metabolic process"/>
    <property type="evidence" value="ECO:0007669"/>
    <property type="project" value="InterPro"/>
</dbReference>
<dbReference type="Pfam" id="PF00728">
    <property type="entry name" value="Glyco_hydro_20"/>
    <property type="match status" value="1"/>
</dbReference>
<evidence type="ECO:0000256" key="7">
    <source>
        <dbReference type="PIRNR" id="PIRNR001093"/>
    </source>
</evidence>
<dbReference type="FunFam" id="3.20.20.80:FF:000063">
    <property type="entry name" value="Beta-hexosaminidase"/>
    <property type="match status" value="1"/>
</dbReference>
<evidence type="ECO:0000256" key="5">
    <source>
        <dbReference type="ARBA" id="ARBA00023180"/>
    </source>
</evidence>
<dbReference type="PANTHER" id="PTHR22600:SF26">
    <property type="entry name" value="BETA-N-ACETYLHEXOSAMINIDASE"/>
    <property type="match status" value="1"/>
</dbReference>
<dbReference type="Pfam" id="PF14845">
    <property type="entry name" value="Glycohydro_20b2"/>
    <property type="match status" value="1"/>
</dbReference>
<dbReference type="GO" id="GO:0030203">
    <property type="term" value="P:glycosaminoglycan metabolic process"/>
    <property type="evidence" value="ECO:0007669"/>
    <property type="project" value="TreeGrafter"/>
</dbReference>
<evidence type="ECO:0000256" key="9">
    <source>
        <dbReference type="SAM" id="SignalP"/>
    </source>
</evidence>